<evidence type="ECO:0000256" key="1">
    <source>
        <dbReference type="ARBA" id="ARBA00023239"/>
    </source>
</evidence>
<keyword evidence="4" id="KW-1185">Reference proteome</keyword>
<protein>
    <recommendedName>
        <fullName evidence="2">Amidohydrolase-related domain-containing protein</fullName>
    </recommendedName>
</protein>
<dbReference type="InterPro" id="IPR006311">
    <property type="entry name" value="TAT_signal"/>
</dbReference>
<dbReference type="RefSeq" id="WP_086064876.1">
    <property type="nucleotide sequence ID" value="NZ_CP021108.1"/>
</dbReference>
<accession>A0A1W6YKZ4</accession>
<evidence type="ECO:0000313" key="4">
    <source>
        <dbReference type="Proteomes" id="UP000194151"/>
    </source>
</evidence>
<dbReference type="InterPro" id="IPR006680">
    <property type="entry name" value="Amidohydro-rel"/>
</dbReference>
<dbReference type="AlphaFoldDB" id="A0A1W6YKZ4"/>
<dbReference type="PROSITE" id="PS51257">
    <property type="entry name" value="PROKAR_LIPOPROTEIN"/>
    <property type="match status" value="1"/>
</dbReference>
<dbReference type="PROSITE" id="PS51318">
    <property type="entry name" value="TAT"/>
    <property type="match status" value="1"/>
</dbReference>
<dbReference type="KEGG" id="bgv:CAL12_13290"/>
<organism evidence="3 4">
    <name type="scientific">Bordetella genomosp. 8</name>
    <dbReference type="NCBI Taxonomy" id="1416806"/>
    <lineage>
        <taxon>Bacteria</taxon>
        <taxon>Pseudomonadati</taxon>
        <taxon>Pseudomonadota</taxon>
        <taxon>Betaproteobacteria</taxon>
        <taxon>Burkholderiales</taxon>
        <taxon>Alcaligenaceae</taxon>
        <taxon>Bordetella</taxon>
    </lineage>
</organism>
<evidence type="ECO:0000259" key="2">
    <source>
        <dbReference type="Pfam" id="PF04909"/>
    </source>
</evidence>
<reference evidence="3 4" key="1">
    <citation type="submission" date="2017-05" db="EMBL/GenBank/DDBJ databases">
        <title>Complete and WGS of Bordetella genogroups.</title>
        <authorList>
            <person name="Spilker T."/>
            <person name="LiPuma J."/>
        </authorList>
    </citation>
    <scope>NUCLEOTIDE SEQUENCE [LARGE SCALE GENOMIC DNA]</scope>
    <source>
        <strain evidence="3 4">AU19157</strain>
    </source>
</reference>
<dbReference type="GO" id="GO:0016787">
    <property type="term" value="F:hydrolase activity"/>
    <property type="evidence" value="ECO:0007669"/>
    <property type="project" value="InterPro"/>
</dbReference>
<dbReference type="EMBL" id="CP021108">
    <property type="protein sequence ID" value="ARP81691.1"/>
    <property type="molecule type" value="Genomic_DNA"/>
</dbReference>
<gene>
    <name evidence="3" type="ORF">CAL12_13290</name>
</gene>
<dbReference type="OrthoDB" id="149172at2"/>
<sequence>MKSRRAFLKTATGLGMGFCSCGLLDAARAQTPAAPRHLPVTVNGKRVRTVDTHAHCYFQDAIDLMGADAKGVLPPVKGVPEHFIAASDKDAVRKRLAAMDAMGIDMEVLSVNPYWYRKDRDTSAAIVKIHNARFAELCAAYPQRFAAFASLSLQYPDLAVQELETAIKTQGLRGAAIGGSVNGEEFADPKFHTVWAKAEELGAVLFIHPQSTPELAKRFKGNGWMSNVIGNPLDTTIALQHLIFEGVLDKYPRLKILAAHGGGYLGSYAPRMDHSCFVSPQNCNPDIVLKKKPTEYLNQLYFDNLVFTPEALRHLVAQVGASQVVLGTDHPIPWEDHPVDQVFATKTLSDAQRVAILGGNAQRLLGLRLT</sequence>
<evidence type="ECO:0000313" key="3">
    <source>
        <dbReference type="EMBL" id="ARP81691.1"/>
    </source>
</evidence>
<dbReference type="SUPFAM" id="SSF51556">
    <property type="entry name" value="Metallo-dependent hydrolases"/>
    <property type="match status" value="1"/>
</dbReference>
<dbReference type="InterPro" id="IPR032466">
    <property type="entry name" value="Metal_Hydrolase"/>
</dbReference>
<feature type="domain" description="Amidohydrolase-related" evidence="2">
    <location>
        <begin position="50"/>
        <end position="367"/>
    </location>
</feature>
<dbReference type="Proteomes" id="UP000194151">
    <property type="component" value="Chromosome"/>
</dbReference>
<name>A0A1W6YKZ4_9BORD</name>
<proteinExistence type="predicted"/>
<dbReference type="Pfam" id="PF04909">
    <property type="entry name" value="Amidohydro_2"/>
    <property type="match status" value="1"/>
</dbReference>
<dbReference type="GO" id="GO:0019748">
    <property type="term" value="P:secondary metabolic process"/>
    <property type="evidence" value="ECO:0007669"/>
    <property type="project" value="TreeGrafter"/>
</dbReference>
<dbReference type="GO" id="GO:0016831">
    <property type="term" value="F:carboxy-lyase activity"/>
    <property type="evidence" value="ECO:0007669"/>
    <property type="project" value="InterPro"/>
</dbReference>
<dbReference type="STRING" id="1416806.CAL12_13290"/>
<dbReference type="Gene3D" id="3.20.20.140">
    <property type="entry name" value="Metal-dependent hydrolases"/>
    <property type="match status" value="1"/>
</dbReference>
<dbReference type="PANTHER" id="PTHR21240:SF28">
    <property type="entry name" value="ISO-OROTATE DECARBOXYLASE (EUROFUNG)"/>
    <property type="match status" value="1"/>
</dbReference>
<dbReference type="InterPro" id="IPR032465">
    <property type="entry name" value="ACMSD"/>
</dbReference>
<keyword evidence="1" id="KW-0456">Lyase</keyword>
<dbReference type="GO" id="GO:0005737">
    <property type="term" value="C:cytoplasm"/>
    <property type="evidence" value="ECO:0007669"/>
    <property type="project" value="TreeGrafter"/>
</dbReference>
<dbReference type="PANTHER" id="PTHR21240">
    <property type="entry name" value="2-AMINO-3-CARBOXYLMUCONATE-6-SEMIALDEHYDE DECARBOXYLASE"/>
    <property type="match status" value="1"/>
</dbReference>